<dbReference type="EMBL" id="MBTG01000012">
    <property type="protein sequence ID" value="OPH57782.1"/>
    <property type="molecule type" value="Genomic_DNA"/>
</dbReference>
<evidence type="ECO:0000313" key="3">
    <source>
        <dbReference type="Proteomes" id="UP000190626"/>
    </source>
</evidence>
<comment type="caution">
    <text evidence="2">The sequence shown here is derived from an EMBL/GenBank/DDBJ whole genome shotgun (WGS) entry which is preliminary data.</text>
</comment>
<keyword evidence="3" id="KW-1185">Reference proteome</keyword>
<accession>A0A1V4HKK6</accession>
<sequence>MNIISLTEKGQFNYSNKFVIHIRNTKKEDVYTTIRETAADFLNNADLELGLTITIFVMSGLLLITLFGYRKFESPAGGLEWHVVVSHGQKPAIVQALLTKSSEKRKSLRLCRLFHLFHPKIRNMP</sequence>
<dbReference type="Proteomes" id="UP000190626">
    <property type="component" value="Unassembled WGS sequence"/>
</dbReference>
<keyword evidence="1" id="KW-0472">Membrane</keyword>
<dbReference type="AlphaFoldDB" id="A0A1V4HKK6"/>
<gene>
    <name evidence="2" type="ORF">BC351_04560</name>
</gene>
<proteinExistence type="predicted"/>
<keyword evidence="1" id="KW-1133">Transmembrane helix</keyword>
<name>A0A1V4HKK6_9BACL</name>
<dbReference type="RefSeq" id="WP_079413350.1">
    <property type="nucleotide sequence ID" value="NZ_MBTG01000012.1"/>
</dbReference>
<protein>
    <submittedName>
        <fullName evidence="2">Uncharacterized protein</fullName>
    </submittedName>
</protein>
<keyword evidence="1" id="KW-0812">Transmembrane</keyword>
<organism evidence="2 3">
    <name type="scientific">Paenibacillus ferrarius</name>
    <dbReference type="NCBI Taxonomy" id="1469647"/>
    <lineage>
        <taxon>Bacteria</taxon>
        <taxon>Bacillati</taxon>
        <taxon>Bacillota</taxon>
        <taxon>Bacilli</taxon>
        <taxon>Bacillales</taxon>
        <taxon>Paenibacillaceae</taxon>
        <taxon>Paenibacillus</taxon>
    </lineage>
</organism>
<reference evidence="3" key="1">
    <citation type="submission" date="2016-07" db="EMBL/GenBank/DDBJ databases">
        <authorList>
            <person name="Florea S."/>
            <person name="Webb J.S."/>
            <person name="Jaromczyk J."/>
            <person name="Schardl C.L."/>
        </authorList>
    </citation>
    <scope>NUCLEOTIDE SEQUENCE [LARGE SCALE GENOMIC DNA]</scope>
    <source>
        <strain evidence="3">CY1</strain>
    </source>
</reference>
<feature type="transmembrane region" description="Helical" evidence="1">
    <location>
        <begin position="49"/>
        <end position="69"/>
    </location>
</feature>
<evidence type="ECO:0000256" key="1">
    <source>
        <dbReference type="SAM" id="Phobius"/>
    </source>
</evidence>
<evidence type="ECO:0000313" key="2">
    <source>
        <dbReference type="EMBL" id="OPH57782.1"/>
    </source>
</evidence>